<reference evidence="2 3" key="1">
    <citation type="submission" date="2012-08" db="EMBL/GenBank/DDBJ databases">
        <title>Whole genome shotgun sequence of Kineosphaera limosa NBRC 100340.</title>
        <authorList>
            <person name="Yoshida I."/>
            <person name="Isaki S."/>
            <person name="Hosoyama A."/>
            <person name="Tsuchikane K."/>
            <person name="Katsumata H."/>
            <person name="Ando Y."/>
            <person name="Ohji S."/>
            <person name="Hamada M."/>
            <person name="Tamura T."/>
            <person name="Yamazoe A."/>
            <person name="Yamazaki S."/>
            <person name="Fujita N."/>
        </authorList>
    </citation>
    <scope>NUCLEOTIDE SEQUENCE [LARGE SCALE GENOMIC DNA]</scope>
    <source>
        <strain evidence="2 3">NBRC 100340</strain>
    </source>
</reference>
<organism evidence="2 3">
    <name type="scientific">Kineosphaera limosa NBRC 100340</name>
    <dbReference type="NCBI Taxonomy" id="1184609"/>
    <lineage>
        <taxon>Bacteria</taxon>
        <taxon>Bacillati</taxon>
        <taxon>Actinomycetota</taxon>
        <taxon>Actinomycetes</taxon>
        <taxon>Micrococcales</taxon>
        <taxon>Dermatophilaceae</taxon>
        <taxon>Kineosphaera</taxon>
    </lineage>
</organism>
<feature type="non-terminal residue" evidence="2">
    <location>
        <position position="1"/>
    </location>
</feature>
<keyword evidence="1" id="KW-1133">Transmembrane helix</keyword>
<dbReference type="AlphaFoldDB" id="K6WVL7"/>
<dbReference type="Pfam" id="PF11070">
    <property type="entry name" value="DUF2871"/>
    <property type="match status" value="1"/>
</dbReference>
<sequence length="145" mass="15117">SAIVWTVVGLVGGVSYREMTKFAGFTGTTQLSVVHTHALALGTLMLLIVLALTVALKLQRHRLLRLFVIVWNVGLTITIGMLAFKGFVQVQGASWADSAALAGIAGLGHITLTVGFVLLLMVVGAGVKAANGVDVPALQLQAGER</sequence>
<evidence type="ECO:0008006" key="4">
    <source>
        <dbReference type="Google" id="ProtNLM"/>
    </source>
</evidence>
<evidence type="ECO:0000313" key="3">
    <source>
        <dbReference type="Proteomes" id="UP000008366"/>
    </source>
</evidence>
<keyword evidence="3" id="KW-1185">Reference proteome</keyword>
<feature type="transmembrane region" description="Helical" evidence="1">
    <location>
        <begin position="63"/>
        <end position="87"/>
    </location>
</feature>
<dbReference type="EMBL" id="BAHD01000084">
    <property type="protein sequence ID" value="GAB97856.1"/>
    <property type="molecule type" value="Genomic_DNA"/>
</dbReference>
<dbReference type="Proteomes" id="UP000008366">
    <property type="component" value="Unassembled WGS sequence"/>
</dbReference>
<feature type="transmembrane region" description="Helical" evidence="1">
    <location>
        <begin position="38"/>
        <end position="56"/>
    </location>
</feature>
<feature type="transmembrane region" description="Helical" evidence="1">
    <location>
        <begin position="99"/>
        <end position="123"/>
    </location>
</feature>
<evidence type="ECO:0000256" key="1">
    <source>
        <dbReference type="SAM" id="Phobius"/>
    </source>
</evidence>
<protein>
    <recommendedName>
        <fullName evidence="4">DUF2871 family protein</fullName>
    </recommendedName>
</protein>
<keyword evidence="1" id="KW-0472">Membrane</keyword>
<accession>K6WVL7</accession>
<gene>
    <name evidence="2" type="ORF">KILIM_084_00280</name>
</gene>
<proteinExistence type="predicted"/>
<name>K6WVL7_9MICO</name>
<evidence type="ECO:0000313" key="2">
    <source>
        <dbReference type="EMBL" id="GAB97856.1"/>
    </source>
</evidence>
<dbReference type="eggNOG" id="ENOG5032RUD">
    <property type="taxonomic scope" value="Bacteria"/>
</dbReference>
<dbReference type="InterPro" id="IPR021299">
    <property type="entry name" value="DUF2871"/>
</dbReference>
<dbReference type="RefSeq" id="WP_006594388.1">
    <property type="nucleotide sequence ID" value="NZ_BAHD01000084.1"/>
</dbReference>
<keyword evidence="1" id="KW-0812">Transmembrane</keyword>
<comment type="caution">
    <text evidence="2">The sequence shown here is derived from an EMBL/GenBank/DDBJ whole genome shotgun (WGS) entry which is preliminary data.</text>
</comment>